<keyword evidence="1" id="KW-1133">Transmembrane helix</keyword>
<keyword evidence="3" id="KW-1185">Reference proteome</keyword>
<keyword evidence="1" id="KW-0812">Transmembrane</keyword>
<evidence type="ECO:0000313" key="2">
    <source>
        <dbReference type="EMBL" id="MBC6681159.1"/>
    </source>
</evidence>
<dbReference type="EMBL" id="JACRYT010000027">
    <property type="protein sequence ID" value="MBC6681159.1"/>
    <property type="molecule type" value="Genomic_DNA"/>
</dbReference>
<dbReference type="RefSeq" id="WP_187304256.1">
    <property type="nucleotide sequence ID" value="NZ_JACRYT010000027.1"/>
</dbReference>
<comment type="caution">
    <text evidence="2">The sequence shown here is derived from an EMBL/GenBank/DDBJ whole genome shotgun (WGS) entry which is preliminary data.</text>
</comment>
<dbReference type="Proteomes" id="UP000602647">
    <property type="component" value="Unassembled WGS sequence"/>
</dbReference>
<keyword evidence="1" id="KW-0472">Membrane</keyword>
<protein>
    <submittedName>
        <fullName evidence="2">Uncharacterized protein</fullName>
    </submittedName>
</protein>
<name>A0A923NMA8_9FIRM</name>
<sequence length="66" mass="7158">MGSSGSGGSVSGMATLEYTDELTFTNTKNVLIDNGIVLDSLPYIAILAVVIGVVVWMIIRRRRRDD</sequence>
<organism evidence="2 3">
    <name type="scientific">Zhenpiania hominis</name>
    <dbReference type="NCBI Taxonomy" id="2763644"/>
    <lineage>
        <taxon>Bacteria</taxon>
        <taxon>Bacillati</taxon>
        <taxon>Bacillota</taxon>
        <taxon>Clostridia</taxon>
        <taxon>Peptostreptococcales</taxon>
        <taxon>Anaerovoracaceae</taxon>
        <taxon>Zhenpiania</taxon>
    </lineage>
</organism>
<feature type="transmembrane region" description="Helical" evidence="1">
    <location>
        <begin position="41"/>
        <end position="59"/>
    </location>
</feature>
<evidence type="ECO:0000313" key="3">
    <source>
        <dbReference type="Proteomes" id="UP000602647"/>
    </source>
</evidence>
<proteinExistence type="predicted"/>
<evidence type="ECO:0000256" key="1">
    <source>
        <dbReference type="SAM" id="Phobius"/>
    </source>
</evidence>
<gene>
    <name evidence="2" type="ORF">H9L42_15155</name>
</gene>
<dbReference type="AlphaFoldDB" id="A0A923NMA8"/>
<reference evidence="2" key="1">
    <citation type="submission" date="2020-08" db="EMBL/GenBank/DDBJ databases">
        <title>Genome public.</title>
        <authorList>
            <person name="Liu C."/>
            <person name="Sun Q."/>
        </authorList>
    </citation>
    <scope>NUCLEOTIDE SEQUENCE</scope>
    <source>
        <strain evidence="2">BX12</strain>
    </source>
</reference>
<accession>A0A923NMA8</accession>